<accession>A0A162MT89</accession>
<feature type="compositionally biased region" description="Basic and acidic residues" evidence="9">
    <location>
        <begin position="34"/>
        <end position="44"/>
    </location>
</feature>
<evidence type="ECO:0000313" key="11">
    <source>
        <dbReference type="Proteomes" id="UP000076874"/>
    </source>
</evidence>
<dbReference type="GO" id="GO:0005743">
    <property type="term" value="C:mitochondrial inner membrane"/>
    <property type="evidence" value="ECO:0007669"/>
    <property type="project" value="UniProtKB-SubCell"/>
</dbReference>
<feature type="compositionally biased region" description="Low complexity" evidence="9">
    <location>
        <begin position="124"/>
        <end position="140"/>
    </location>
</feature>
<feature type="region of interest" description="Disordered" evidence="9">
    <location>
        <begin position="365"/>
        <end position="393"/>
    </location>
</feature>
<dbReference type="AlphaFoldDB" id="A0A162MT89"/>
<keyword evidence="6 8" id="KW-0496">Mitochondrion</keyword>
<protein>
    <recommendedName>
        <fullName evidence="8">ATPase synthesis protein 25</fullName>
    </recommendedName>
</protein>
<dbReference type="Proteomes" id="UP000076874">
    <property type="component" value="Unassembled WGS sequence"/>
</dbReference>
<sequence length="808" mass="87719">MLHPTARAASNLACRTQLRCVLQSAPVRQSLDAATRREGGEQGHRGRGRGRQRNQPAQTLLPQHRPRSRWFSTGRALMGKDEQEGRITSSGLEIEVENFFTGAGKRTSKTREDDDGDDGNDITSNSSRPPSNRPASLPSNGSADNVPWYLKVDVPKHAALAPHDSPLPDLPINPPTVLQPLLTFSADDLGLDALTLLDLRALDPPAALGPDLLMLFGTARSERHLHVSADRLVRWLRKYGIHAHADGLLGRNELKIKLRRKARRAKLLGNLGAMMQPGTAVVDDGISTQWVCLTATTTTTKRPSEEGRVVDAEGRVSGFGSADRLGANTTLVVQMLTEAKRQQLDLETLWTRALQRSLQRRADAGEETLELAPSSRAADAASEPAAVSPLAGSATATDATVHLPQQLQQQQSRSFSTSLRRLAVGSDEIAAQLTQPLLSELDLVQLEQQVAGNGGLKVQLLTQLTRYLDSLPRPAALEALGSVGGSGDASAPTTPGQLTRVARYCMRDPPAVDTWAFRSWVHATALRLGHPAYTLAGLGELIREMQAGGLDVPREHFVRLLSGIFAVPRDGLTVESVAALQQEQSDLALRLLDTLYERGQAIIANDILVAVIASLARSSRVIGESAADAAVDELEYDVGDADGRLDDGVPDRVAAAAATGQLQALLEQVQREARLPCPTESDLMVLLDAYATQNSWTRFWQTWRMPPQHGRARSARLYAFLFRRMAETRHQARCIDALRWAVQEMEHEDPPVRPVGGVSEALKACVRVADPQAEILARNLTAAGDAKTAKLANREFVRLLKAVEATNI</sequence>
<evidence type="ECO:0000256" key="5">
    <source>
        <dbReference type="ARBA" id="ARBA00022946"/>
    </source>
</evidence>
<evidence type="ECO:0000256" key="7">
    <source>
        <dbReference type="ARBA" id="ARBA00023136"/>
    </source>
</evidence>
<organism evidence="10 11">
    <name type="scientific">Niveomyces insectorum RCEF 264</name>
    <dbReference type="NCBI Taxonomy" id="1081102"/>
    <lineage>
        <taxon>Eukaryota</taxon>
        <taxon>Fungi</taxon>
        <taxon>Dikarya</taxon>
        <taxon>Ascomycota</taxon>
        <taxon>Pezizomycotina</taxon>
        <taxon>Sordariomycetes</taxon>
        <taxon>Hypocreomycetidae</taxon>
        <taxon>Hypocreales</taxon>
        <taxon>Cordycipitaceae</taxon>
        <taxon>Niveomyces</taxon>
    </lineage>
</organism>
<evidence type="ECO:0000256" key="2">
    <source>
        <dbReference type="ARBA" id="ARBA00004443"/>
    </source>
</evidence>
<feature type="compositionally biased region" description="Low complexity" evidence="9">
    <location>
        <begin position="372"/>
        <end position="389"/>
    </location>
</feature>
<evidence type="ECO:0000256" key="9">
    <source>
        <dbReference type="SAM" id="MobiDB-lite"/>
    </source>
</evidence>
<dbReference type="Gene3D" id="3.30.460.10">
    <property type="entry name" value="Beta Polymerase, domain 2"/>
    <property type="match status" value="1"/>
</dbReference>
<evidence type="ECO:0000256" key="4">
    <source>
        <dbReference type="ARBA" id="ARBA00022792"/>
    </source>
</evidence>
<keyword evidence="7 8" id="KW-0472">Membrane</keyword>
<dbReference type="InterPro" id="IPR040152">
    <property type="entry name" value="Atp25"/>
</dbReference>
<dbReference type="PANTHER" id="PTHR28087:SF1">
    <property type="entry name" value="ATPASE SYNTHESIS PROTEIN 25, MITOCHONDRIAL"/>
    <property type="match status" value="1"/>
</dbReference>
<gene>
    <name evidence="10" type="ORF">SPI_01126</name>
</gene>
<keyword evidence="4 8" id="KW-0999">Mitochondrion inner membrane</keyword>
<keyword evidence="11" id="KW-1185">Reference proteome</keyword>
<comment type="similarity">
    <text evidence="3 8">Belongs to the ATP25 family.</text>
</comment>
<dbReference type="InterPro" id="IPR043519">
    <property type="entry name" value="NT_sf"/>
</dbReference>
<comment type="caution">
    <text evidence="10">The sequence shown here is derived from an EMBL/GenBank/DDBJ whole genome shotgun (WGS) entry which is preliminary data.</text>
</comment>
<evidence type="ECO:0000256" key="6">
    <source>
        <dbReference type="ARBA" id="ARBA00023128"/>
    </source>
</evidence>
<dbReference type="GO" id="GO:0048255">
    <property type="term" value="P:mRNA stabilization"/>
    <property type="evidence" value="ECO:0007669"/>
    <property type="project" value="TreeGrafter"/>
</dbReference>
<evidence type="ECO:0000256" key="3">
    <source>
        <dbReference type="ARBA" id="ARBA00010787"/>
    </source>
</evidence>
<dbReference type="STRING" id="1081102.A0A162MT89"/>
<dbReference type="PANTHER" id="PTHR28087">
    <property type="entry name" value="ATPASE SYNTHESIS PROTEIN 25, MITOCHONDRIAL"/>
    <property type="match status" value="1"/>
</dbReference>
<evidence type="ECO:0000313" key="10">
    <source>
        <dbReference type="EMBL" id="OAA66550.1"/>
    </source>
</evidence>
<keyword evidence="5 8" id="KW-0809">Transit peptide</keyword>
<name>A0A162MT89_9HYPO</name>
<comment type="function">
    <text evidence="1">Probable mitochondrial mRNA stabilization factor.</text>
</comment>
<feature type="region of interest" description="Disordered" evidence="9">
    <location>
        <begin position="31"/>
        <end position="142"/>
    </location>
</feature>
<comment type="subcellular location">
    <subcellularLocation>
        <location evidence="2 8">Mitochondrion inner membrane</location>
        <topology evidence="2 8">Peripheral membrane protein</topology>
        <orientation evidence="2 8">Matrix side</orientation>
    </subcellularLocation>
</comment>
<evidence type="ECO:0000256" key="1">
    <source>
        <dbReference type="ARBA" id="ARBA00003470"/>
    </source>
</evidence>
<dbReference type="EMBL" id="AZHD01000002">
    <property type="protein sequence ID" value="OAA66550.1"/>
    <property type="molecule type" value="Genomic_DNA"/>
</dbReference>
<evidence type="ECO:0000256" key="8">
    <source>
        <dbReference type="RuleBase" id="RU367062"/>
    </source>
</evidence>
<comment type="function">
    <text evidence="8">Mitochondrial mRNA stabilization factor.</text>
</comment>
<dbReference type="GO" id="GO:0140053">
    <property type="term" value="P:mitochondrial gene expression"/>
    <property type="evidence" value="ECO:0007669"/>
    <property type="project" value="UniProtKB-UniRule"/>
</dbReference>
<proteinExistence type="inferred from homology"/>
<dbReference type="OrthoDB" id="107372at2759"/>
<reference evidence="10 11" key="1">
    <citation type="journal article" date="2016" name="Genome Biol. Evol.">
        <title>Divergent and convergent evolution of fungal pathogenicity.</title>
        <authorList>
            <person name="Shang Y."/>
            <person name="Xiao G."/>
            <person name="Zheng P."/>
            <person name="Cen K."/>
            <person name="Zhan S."/>
            <person name="Wang C."/>
        </authorList>
    </citation>
    <scope>NUCLEOTIDE SEQUENCE [LARGE SCALE GENOMIC DNA]</scope>
    <source>
        <strain evidence="10 11">RCEF 264</strain>
    </source>
</reference>